<dbReference type="PANTHER" id="PTHR45779">
    <property type="entry name" value="PEPTIDYLPROLYL ISOMERASE"/>
    <property type="match status" value="1"/>
</dbReference>
<comment type="catalytic activity">
    <reaction evidence="1 4 5">
        <text>[protein]-peptidylproline (omega=180) = [protein]-peptidylproline (omega=0)</text>
        <dbReference type="Rhea" id="RHEA:16237"/>
        <dbReference type="Rhea" id="RHEA-COMP:10747"/>
        <dbReference type="Rhea" id="RHEA-COMP:10748"/>
        <dbReference type="ChEBI" id="CHEBI:83833"/>
        <dbReference type="ChEBI" id="CHEBI:83834"/>
        <dbReference type="EC" id="5.2.1.8"/>
    </reaction>
</comment>
<dbReference type="OrthoDB" id="25996at2"/>
<dbReference type="EC" id="5.2.1.8" evidence="5"/>
<dbReference type="PANTHER" id="PTHR45779:SF7">
    <property type="entry name" value="PEPTIDYLPROLYL ISOMERASE"/>
    <property type="match status" value="1"/>
</dbReference>
<evidence type="ECO:0000256" key="1">
    <source>
        <dbReference type="ARBA" id="ARBA00000971"/>
    </source>
</evidence>
<dbReference type="Proteomes" id="UP000078368">
    <property type="component" value="Unassembled WGS sequence"/>
</dbReference>
<organism evidence="7 8">
    <name type="scientific">Peptidiphaga gingivicola</name>
    <dbReference type="NCBI Taxonomy" id="2741497"/>
    <lineage>
        <taxon>Bacteria</taxon>
        <taxon>Bacillati</taxon>
        <taxon>Actinomycetota</taxon>
        <taxon>Actinomycetes</taxon>
        <taxon>Actinomycetales</taxon>
        <taxon>Actinomycetaceae</taxon>
        <taxon>Peptidiphaga</taxon>
    </lineage>
</organism>
<dbReference type="AlphaFoldDB" id="A0A179B3V8"/>
<dbReference type="RefSeq" id="WP_009199480.1">
    <property type="nucleotide sequence ID" value="NZ_LVZK01000001.1"/>
</dbReference>
<dbReference type="SUPFAM" id="SSF54534">
    <property type="entry name" value="FKBP-like"/>
    <property type="match status" value="1"/>
</dbReference>
<protein>
    <recommendedName>
        <fullName evidence="5">Peptidyl-prolyl cis-trans isomerase</fullName>
        <ecNumber evidence="5">5.2.1.8</ecNumber>
    </recommendedName>
</protein>
<dbReference type="Gene3D" id="3.10.50.40">
    <property type="match status" value="1"/>
</dbReference>
<name>A0A179B3V8_9ACTO</name>
<accession>A0A179B3V8</accession>
<evidence type="ECO:0000313" key="7">
    <source>
        <dbReference type="EMBL" id="OAP86386.1"/>
    </source>
</evidence>
<dbReference type="STRING" id="1823756.A4H34_04360"/>
<keyword evidence="8" id="KW-1185">Reference proteome</keyword>
<feature type="domain" description="PPIase FKBP-type" evidence="6">
    <location>
        <begin position="45"/>
        <end position="134"/>
    </location>
</feature>
<evidence type="ECO:0000256" key="2">
    <source>
        <dbReference type="ARBA" id="ARBA00023110"/>
    </source>
</evidence>
<dbReference type="InterPro" id="IPR046357">
    <property type="entry name" value="PPIase_dom_sf"/>
</dbReference>
<sequence length="134" mass="14458">MDVTLPSVAGAFGEPPELTFPDSEAPRGLHVRVLEEGSGPTIQKGHQIEVNYLGQIWNGRVFDSSFRRGETTSFPIGVGMVIKGWDQTLVGKNVGSRLLVSIPPEKGYGPRGNPRAGIRGTDTLIFVVDLVSTR</sequence>
<comment type="similarity">
    <text evidence="5">Belongs to the FKBP-type PPIase family.</text>
</comment>
<evidence type="ECO:0000256" key="3">
    <source>
        <dbReference type="ARBA" id="ARBA00023235"/>
    </source>
</evidence>
<evidence type="ECO:0000256" key="4">
    <source>
        <dbReference type="PROSITE-ProRule" id="PRU00277"/>
    </source>
</evidence>
<keyword evidence="2 4" id="KW-0697">Rotamase</keyword>
<evidence type="ECO:0000313" key="8">
    <source>
        <dbReference type="Proteomes" id="UP000078368"/>
    </source>
</evidence>
<dbReference type="PROSITE" id="PS50059">
    <property type="entry name" value="FKBP_PPIASE"/>
    <property type="match status" value="1"/>
</dbReference>
<dbReference type="InterPro" id="IPR044609">
    <property type="entry name" value="FKBP2/11"/>
</dbReference>
<evidence type="ECO:0000259" key="6">
    <source>
        <dbReference type="PROSITE" id="PS50059"/>
    </source>
</evidence>
<evidence type="ECO:0000256" key="5">
    <source>
        <dbReference type="RuleBase" id="RU003915"/>
    </source>
</evidence>
<dbReference type="Pfam" id="PF00254">
    <property type="entry name" value="FKBP_C"/>
    <property type="match status" value="1"/>
</dbReference>
<proteinExistence type="inferred from homology"/>
<keyword evidence="3 4" id="KW-0413">Isomerase</keyword>
<dbReference type="EMBL" id="LVZK01000001">
    <property type="protein sequence ID" value="OAP86386.1"/>
    <property type="molecule type" value="Genomic_DNA"/>
</dbReference>
<dbReference type="InterPro" id="IPR001179">
    <property type="entry name" value="PPIase_FKBP_dom"/>
</dbReference>
<dbReference type="GO" id="GO:0003755">
    <property type="term" value="F:peptidyl-prolyl cis-trans isomerase activity"/>
    <property type="evidence" value="ECO:0007669"/>
    <property type="project" value="UniProtKB-UniRule"/>
</dbReference>
<reference evidence="7 8" key="1">
    <citation type="submission" date="2016-04" db="EMBL/GenBank/DDBJ databases">
        <title>Peptidophaga gingivicola gen. nov., sp. nov., isolated from human subgingival plaque.</title>
        <authorList>
            <person name="Beall C.J."/>
            <person name="Mokrzan E.M."/>
            <person name="Griffen A.L."/>
            <person name="Leys E.J."/>
        </authorList>
    </citation>
    <scope>NUCLEOTIDE SEQUENCE [LARGE SCALE GENOMIC DNA]</scope>
    <source>
        <strain evidence="7 8">BA112</strain>
    </source>
</reference>
<comment type="caution">
    <text evidence="7">The sequence shown here is derived from an EMBL/GenBank/DDBJ whole genome shotgun (WGS) entry which is preliminary data.</text>
</comment>
<gene>
    <name evidence="7" type="ORF">A4H34_04360</name>
</gene>